<dbReference type="GO" id="GO:0044272">
    <property type="term" value="P:sulfur compound biosynthetic process"/>
    <property type="evidence" value="ECO:0007669"/>
    <property type="project" value="UniProtKB-ARBA"/>
</dbReference>
<reference evidence="5" key="1">
    <citation type="submission" date="2014-11" db="EMBL/GenBank/DDBJ databases">
        <authorList>
            <person name="Zhu J."/>
            <person name="Qi W."/>
            <person name="Song R."/>
        </authorList>
    </citation>
    <scope>NUCLEOTIDE SEQUENCE</scope>
</reference>
<proteinExistence type="inferred from homology"/>
<accession>A0A1B1TCV2</accession>
<dbReference type="FunFam" id="3.40.50.970:FF:000129">
    <property type="entry name" value="Transketolase"/>
    <property type="match status" value="1"/>
</dbReference>
<name>A0A1B1TCV2_9ARCH</name>
<dbReference type="Gene3D" id="3.40.50.970">
    <property type="match status" value="1"/>
</dbReference>
<dbReference type="CDD" id="cd07033">
    <property type="entry name" value="TPP_PYR_DXS_TK_like"/>
    <property type="match status" value="1"/>
</dbReference>
<organism evidence="5">
    <name type="scientific">uncultured Poseidoniia archaeon</name>
    <dbReference type="NCBI Taxonomy" id="1697135"/>
    <lineage>
        <taxon>Archaea</taxon>
        <taxon>Methanobacteriati</taxon>
        <taxon>Thermoplasmatota</taxon>
        <taxon>Candidatus Poseidoniia</taxon>
        <taxon>environmental samples</taxon>
    </lineage>
</organism>
<dbReference type="InterPro" id="IPR005475">
    <property type="entry name" value="Transketolase-like_Pyr-bd"/>
</dbReference>
<feature type="domain" description="Transketolase-like pyrimidine-binding" evidence="4">
    <location>
        <begin position="8"/>
        <end position="172"/>
    </location>
</feature>
<dbReference type="InterPro" id="IPR051157">
    <property type="entry name" value="PDH/Transketolase"/>
</dbReference>
<comment type="similarity">
    <text evidence="2">Belongs to the transketolase family.</text>
</comment>
<evidence type="ECO:0000259" key="4">
    <source>
        <dbReference type="SMART" id="SM00861"/>
    </source>
</evidence>
<evidence type="ECO:0000313" key="5">
    <source>
        <dbReference type="EMBL" id="ANV80112.1"/>
    </source>
</evidence>
<dbReference type="GO" id="GO:0006082">
    <property type="term" value="P:organic acid metabolic process"/>
    <property type="evidence" value="ECO:0007669"/>
    <property type="project" value="UniProtKB-ARBA"/>
</dbReference>
<comment type="cofactor">
    <cofactor evidence="1">
        <name>thiamine diphosphate</name>
        <dbReference type="ChEBI" id="CHEBI:58937"/>
    </cofactor>
</comment>
<dbReference type="PANTHER" id="PTHR43825:SF1">
    <property type="entry name" value="TRANSKETOLASE-LIKE PYRIMIDINE-BINDING DOMAIN-CONTAINING PROTEIN"/>
    <property type="match status" value="1"/>
</dbReference>
<evidence type="ECO:0000256" key="2">
    <source>
        <dbReference type="ARBA" id="ARBA00007131"/>
    </source>
</evidence>
<dbReference type="SUPFAM" id="SSF52922">
    <property type="entry name" value="TK C-terminal domain-like"/>
    <property type="match status" value="1"/>
</dbReference>
<dbReference type="SMART" id="SM00861">
    <property type="entry name" value="Transket_pyr"/>
    <property type="match status" value="1"/>
</dbReference>
<reference evidence="5" key="2">
    <citation type="journal article" date="2015" name="ISME J.">
        <title>A new class of marine Euryarchaeota group II from the Mediterranean deep chlorophyll maximum.</title>
        <authorList>
            <person name="Martin-Cuadrado A.B."/>
            <person name="Garcia-Heredia I."/>
            <person name="Molto A.G."/>
            <person name="Lopez-Ubeda R."/>
            <person name="Kimes N."/>
            <person name="Lopez-Garcia P."/>
            <person name="Moreira D."/>
            <person name="Rodriguez-Valera F."/>
        </authorList>
    </citation>
    <scope>NUCLEOTIDE SEQUENCE</scope>
</reference>
<dbReference type="InterPro" id="IPR029061">
    <property type="entry name" value="THDP-binding"/>
</dbReference>
<keyword evidence="3" id="KW-0786">Thiamine pyrophosphate</keyword>
<dbReference type="SUPFAM" id="SSF52518">
    <property type="entry name" value="Thiamin diphosphate-binding fold (THDP-binding)"/>
    <property type="match status" value="1"/>
</dbReference>
<dbReference type="AlphaFoldDB" id="A0A1B1TCV2"/>
<dbReference type="Pfam" id="PF02779">
    <property type="entry name" value="Transket_pyr"/>
    <property type="match status" value="1"/>
</dbReference>
<dbReference type="Gene3D" id="3.40.50.920">
    <property type="match status" value="1"/>
</dbReference>
<evidence type="ECO:0000256" key="3">
    <source>
        <dbReference type="ARBA" id="ARBA00023052"/>
    </source>
</evidence>
<dbReference type="PANTHER" id="PTHR43825">
    <property type="entry name" value="PYRUVATE DEHYDROGENASE E1 COMPONENT"/>
    <property type="match status" value="1"/>
</dbReference>
<dbReference type="Pfam" id="PF02780">
    <property type="entry name" value="Transketolase_C"/>
    <property type="match status" value="1"/>
</dbReference>
<dbReference type="InterPro" id="IPR033248">
    <property type="entry name" value="Transketolase_C"/>
</dbReference>
<protein>
    <submittedName>
        <fullName evidence="5">Transketolase, C-terminal subunit (TktA, tktB)</fullName>
    </submittedName>
</protein>
<dbReference type="InterPro" id="IPR009014">
    <property type="entry name" value="Transketo_C/PFOR_II"/>
</dbReference>
<evidence type="ECO:0000256" key="1">
    <source>
        <dbReference type="ARBA" id="ARBA00001964"/>
    </source>
</evidence>
<sequence>MSAPSKGGASRDGYGSALLKLADDPRVVVLEADLGKSTKSCLFRAEYPERTVSMGIAEQNMMLVSAGMASSGKIPFASTFAIFTERAFEQVRNGIARPGLVVHICGSHGGIHTGTDGSSAQSIEDLAIYRTIPNMTVMHPCDDLSAEELTLQLLNHNNPSYTRTARNKVSRIYDEDTVKKIKIGKGNVIKDGNDVAIIACGVMVNEAKIAAEQLSNYGIDACIVDMHTIKPLDGKLIQKLAKQCGCIVTVEDHSVIGGLGGSVAEFLSRNIPTPLEMVGVEDRFGESGGTSELMAHLNIDSKAIENAVKSVIKRK</sequence>
<dbReference type="EMBL" id="KP211873">
    <property type="protein sequence ID" value="ANV80112.1"/>
    <property type="molecule type" value="Genomic_DNA"/>
</dbReference>